<sequence length="329" mass="35946">MKKILCLFMTCAMLFSMSATAFAADGDELLTSDTPLLETVVTTENDADPNNDAFTATITENLDPEVASAYEAFCEYVSEHNLPVSVSLETFTNGYYQDDYASADEYLQLCLDELSQLVFESEESVAPASAATSSDDTWFYNTSTQLYQKPNYSKYNLLEIVKPGDIVYEAAGGSGLTGHCVIVEGIYYSSEYAQYYIRIVEAIGYLSGSVGEGEGVCRGILDDDRLDSRRGTILRVNAADDTDKTNAIAFCVSQIGKEYEVLTGGHSTASTTTDWYCSELVWAAYYNQGIDLESSRGVWITPDEILESSGVTAIDPNTIGTPTIRICTN</sequence>
<dbReference type="AlphaFoldDB" id="A0A926ES18"/>
<accession>A0A926ES18</accession>
<evidence type="ECO:0000313" key="3">
    <source>
        <dbReference type="Proteomes" id="UP000623678"/>
    </source>
</evidence>
<organism evidence="2 3">
    <name type="scientific">Youxingia wuxianensis</name>
    <dbReference type="NCBI Taxonomy" id="2763678"/>
    <lineage>
        <taxon>Bacteria</taxon>
        <taxon>Bacillati</taxon>
        <taxon>Bacillota</taxon>
        <taxon>Clostridia</taxon>
        <taxon>Eubacteriales</taxon>
        <taxon>Oscillospiraceae</taxon>
        <taxon>Youxingia</taxon>
    </lineage>
</organism>
<name>A0A926ES18_9FIRM</name>
<keyword evidence="1" id="KW-0732">Signal</keyword>
<gene>
    <name evidence="2" type="ORF">H8705_07655</name>
</gene>
<feature type="signal peptide" evidence="1">
    <location>
        <begin position="1"/>
        <end position="23"/>
    </location>
</feature>
<dbReference type="SUPFAM" id="SSF54001">
    <property type="entry name" value="Cysteine proteinases"/>
    <property type="match status" value="1"/>
</dbReference>
<dbReference type="EMBL" id="JACRTD010000004">
    <property type="protein sequence ID" value="MBC8585454.1"/>
    <property type="molecule type" value="Genomic_DNA"/>
</dbReference>
<dbReference type="InterPro" id="IPR038765">
    <property type="entry name" value="Papain-like_cys_pep_sf"/>
</dbReference>
<protein>
    <submittedName>
        <fullName evidence="2">Uncharacterized protein</fullName>
    </submittedName>
</protein>
<comment type="caution">
    <text evidence="2">The sequence shown here is derived from an EMBL/GenBank/DDBJ whole genome shotgun (WGS) entry which is preliminary data.</text>
</comment>
<dbReference type="Proteomes" id="UP000623678">
    <property type="component" value="Unassembled WGS sequence"/>
</dbReference>
<evidence type="ECO:0000313" key="2">
    <source>
        <dbReference type="EMBL" id="MBC8585454.1"/>
    </source>
</evidence>
<feature type="chain" id="PRO_5038032233" evidence="1">
    <location>
        <begin position="24"/>
        <end position="329"/>
    </location>
</feature>
<keyword evidence="3" id="KW-1185">Reference proteome</keyword>
<proteinExistence type="predicted"/>
<dbReference type="RefSeq" id="WP_262395234.1">
    <property type="nucleotide sequence ID" value="NZ_JACRTD010000004.1"/>
</dbReference>
<dbReference type="Gene3D" id="3.90.1720.10">
    <property type="entry name" value="endopeptidase domain like (from Nostoc punctiforme)"/>
    <property type="match status" value="1"/>
</dbReference>
<evidence type="ECO:0000256" key="1">
    <source>
        <dbReference type="SAM" id="SignalP"/>
    </source>
</evidence>
<reference evidence="2" key="1">
    <citation type="submission" date="2020-08" db="EMBL/GenBank/DDBJ databases">
        <title>Genome public.</title>
        <authorList>
            <person name="Liu C."/>
            <person name="Sun Q."/>
        </authorList>
    </citation>
    <scope>NUCLEOTIDE SEQUENCE</scope>
    <source>
        <strain evidence="2">NSJ-64</strain>
    </source>
</reference>